<evidence type="ECO:0000256" key="2">
    <source>
        <dbReference type="ARBA" id="ARBA00007596"/>
    </source>
</evidence>
<proteinExistence type="inferred from homology"/>
<dbReference type="GO" id="GO:0006412">
    <property type="term" value="P:translation"/>
    <property type="evidence" value="ECO:0007669"/>
    <property type="project" value="InterPro"/>
</dbReference>
<evidence type="ECO:0000256" key="1">
    <source>
        <dbReference type="ARBA" id="ARBA00004173"/>
    </source>
</evidence>
<dbReference type="InterPro" id="IPR052008">
    <property type="entry name" value="Mitoribosomal_protein_bL33"/>
</dbReference>
<evidence type="ECO:0000256" key="4">
    <source>
        <dbReference type="ARBA" id="ARBA00023128"/>
    </source>
</evidence>
<dbReference type="Gene3D" id="2.20.28.120">
    <property type="entry name" value="Ribosomal protein L33"/>
    <property type="match status" value="1"/>
</dbReference>
<comment type="similarity">
    <text evidence="2">Belongs to the bacterial ribosomal protein bL33 family.</text>
</comment>
<evidence type="ECO:0000256" key="7">
    <source>
        <dbReference type="ARBA" id="ARBA00035436"/>
    </source>
</evidence>
<dbReference type="PANTHER" id="PTHR47037:SF1">
    <property type="entry name" value="LARGE RIBOSOMAL SUBUNIT PROTEIN BL33M"/>
    <property type="match status" value="1"/>
</dbReference>
<dbReference type="GO" id="GO:0005840">
    <property type="term" value="C:ribosome"/>
    <property type="evidence" value="ECO:0007669"/>
    <property type="project" value="UniProtKB-KW"/>
</dbReference>
<evidence type="ECO:0000313" key="9">
    <source>
        <dbReference type="Proteomes" id="UP000314985"/>
    </source>
</evidence>
<dbReference type="GO" id="GO:1990904">
    <property type="term" value="C:ribonucleoprotein complex"/>
    <property type="evidence" value="ECO:0007669"/>
    <property type="project" value="UniProtKB-KW"/>
</dbReference>
<dbReference type="GO" id="GO:0005739">
    <property type="term" value="C:mitochondrion"/>
    <property type="evidence" value="ECO:0007669"/>
    <property type="project" value="UniProtKB-SubCell"/>
</dbReference>
<protein>
    <recommendedName>
        <fullName evidence="6">Large ribosomal subunit protein bL33m</fullName>
    </recommendedName>
    <alternativeName>
        <fullName evidence="7">39S ribosomal protein L33, mitochondrial</fullName>
    </alternativeName>
</protein>
<name>A0A4X1TRM3_PIG</name>
<evidence type="ECO:0000256" key="5">
    <source>
        <dbReference type="ARBA" id="ARBA00023274"/>
    </source>
</evidence>
<dbReference type="AlphaFoldDB" id="A0A4X1TRM3"/>
<keyword evidence="3" id="KW-0689">Ribosomal protein</keyword>
<evidence type="ECO:0000256" key="6">
    <source>
        <dbReference type="ARBA" id="ARBA00035275"/>
    </source>
</evidence>
<keyword evidence="5" id="KW-0687">Ribonucleoprotein</keyword>
<dbReference type="InterPro" id="IPR011332">
    <property type="entry name" value="Ribosomal_zn-bd"/>
</dbReference>
<organism evidence="8 9">
    <name type="scientific">Sus scrofa</name>
    <name type="common">Pig</name>
    <dbReference type="NCBI Taxonomy" id="9823"/>
    <lineage>
        <taxon>Eukaryota</taxon>
        <taxon>Metazoa</taxon>
        <taxon>Chordata</taxon>
        <taxon>Craniata</taxon>
        <taxon>Vertebrata</taxon>
        <taxon>Euteleostomi</taxon>
        <taxon>Mammalia</taxon>
        <taxon>Eutheria</taxon>
        <taxon>Laurasiatheria</taxon>
        <taxon>Artiodactyla</taxon>
        <taxon>Suina</taxon>
        <taxon>Suidae</taxon>
        <taxon>Sus</taxon>
    </lineage>
</organism>
<evidence type="ECO:0000313" key="8">
    <source>
        <dbReference type="Ensembl" id="ENSSSCP00070018937.1"/>
    </source>
</evidence>
<dbReference type="InterPro" id="IPR038584">
    <property type="entry name" value="Ribosomal_bL33_sf"/>
</dbReference>
<reference evidence="8 9" key="1">
    <citation type="submission" date="2017-08" db="EMBL/GenBank/DDBJ databases">
        <title>USMARCv1.0.</title>
        <authorList>
            <person name="Hannum G.I."/>
            <person name="Koren S."/>
            <person name="Schroeder S.G."/>
            <person name="Chin S.C."/>
            <person name="Nonneman D.J."/>
            <person name="Becker S.A."/>
            <person name="Rosen B.D."/>
            <person name="Bickhart D.M."/>
            <person name="Putnam N.H."/>
            <person name="Green R.E."/>
            <person name="Tuggle C.K."/>
            <person name="Liu H."/>
            <person name="Rohrer G.A."/>
            <person name="Warr A."/>
            <person name="Hall R."/>
            <person name="Kim K."/>
            <person name="Hume D.A."/>
            <person name="Talbot R."/>
            <person name="Chow W."/>
            <person name="Howe K."/>
            <person name="Schwartz A.S."/>
            <person name="Watson M."/>
            <person name="Archibald A.L."/>
            <person name="Phillippy A.M."/>
            <person name="Smith T.P.L."/>
        </authorList>
    </citation>
    <scope>NUCLEOTIDE SEQUENCE [LARGE SCALE GENOMIC DNA]</scope>
</reference>
<reference evidence="8" key="2">
    <citation type="submission" date="2025-08" db="UniProtKB">
        <authorList>
            <consortium name="Ensembl"/>
        </authorList>
    </citation>
    <scope>IDENTIFICATION</scope>
</reference>
<dbReference type="PANTHER" id="PTHR47037">
    <property type="entry name" value="39S RIBOSOMAL PROTEIN L33, MITOCHONDRIAL"/>
    <property type="match status" value="1"/>
</dbReference>
<comment type="subcellular location">
    <subcellularLocation>
        <location evidence="1">Mitochondrion</location>
    </subcellularLocation>
</comment>
<sequence length="69" mass="7868">ILLSVVTFAKSKSKTILVKLISQAGMGCFLNTKRSQLQLQEKLTLLHYDPVGEKKKFSLKKYVLTRNNE</sequence>
<dbReference type="SUPFAM" id="SSF57829">
    <property type="entry name" value="Zn-binding ribosomal proteins"/>
    <property type="match status" value="1"/>
</dbReference>
<keyword evidence="4" id="KW-0496">Mitochondrion</keyword>
<accession>A0A4X1TRM3</accession>
<dbReference type="Proteomes" id="UP000314985">
    <property type="component" value="Chromosome 14"/>
</dbReference>
<dbReference type="Ensembl" id="ENSSSCT00070022896.1">
    <property type="protein sequence ID" value="ENSSSCP00070018937.1"/>
    <property type="gene ID" value="ENSSSCG00070011748.1"/>
</dbReference>
<evidence type="ECO:0000256" key="3">
    <source>
        <dbReference type="ARBA" id="ARBA00022980"/>
    </source>
</evidence>